<dbReference type="Pfam" id="PF00069">
    <property type="entry name" value="Pkinase"/>
    <property type="match status" value="1"/>
</dbReference>
<feature type="region of interest" description="Disordered" evidence="13">
    <location>
        <begin position="751"/>
        <end position="779"/>
    </location>
</feature>
<dbReference type="CDD" id="cd05117">
    <property type="entry name" value="STKc_CAMK"/>
    <property type="match status" value="1"/>
</dbReference>
<comment type="similarity">
    <text evidence="1">Belongs to the protein kinase superfamily. CAMK Ser/Thr protein kinase family. CHEK2 subfamily.</text>
</comment>
<evidence type="ECO:0000259" key="15">
    <source>
        <dbReference type="PROSITE" id="PS50011"/>
    </source>
</evidence>
<dbReference type="FunFam" id="3.30.200.20:FF:000042">
    <property type="entry name" value="Aurora kinase A"/>
    <property type="match status" value="1"/>
</dbReference>
<keyword evidence="4 12" id="KW-0808">Transferase</keyword>
<keyword evidence="17" id="KW-1185">Reference proteome</keyword>
<dbReference type="InterPro" id="IPR011009">
    <property type="entry name" value="Kinase-like_dom_sf"/>
</dbReference>
<comment type="cofactor">
    <cofactor evidence="12">
        <name>Mg(2+)</name>
        <dbReference type="ChEBI" id="CHEBI:18420"/>
    </cofactor>
</comment>
<dbReference type="SMART" id="SM00240">
    <property type="entry name" value="FHA"/>
    <property type="match status" value="1"/>
</dbReference>
<dbReference type="SUPFAM" id="SSF49879">
    <property type="entry name" value="SMAD/FHA domain"/>
    <property type="match status" value="1"/>
</dbReference>
<dbReference type="GO" id="GO:0004707">
    <property type="term" value="F:MAP kinase activity"/>
    <property type="evidence" value="ECO:0007669"/>
    <property type="project" value="UniProtKB-EC"/>
</dbReference>
<dbReference type="InterPro" id="IPR000719">
    <property type="entry name" value="Prot_kinase_dom"/>
</dbReference>
<dbReference type="SUPFAM" id="SSF56112">
    <property type="entry name" value="Protein kinase-like (PK-like)"/>
    <property type="match status" value="1"/>
</dbReference>
<evidence type="ECO:0000256" key="4">
    <source>
        <dbReference type="ARBA" id="ARBA00022679"/>
    </source>
</evidence>
<feature type="region of interest" description="Disordered" evidence="13">
    <location>
        <begin position="1"/>
        <end position="55"/>
    </location>
</feature>
<dbReference type="OrthoDB" id="407410at2759"/>
<reference evidence="16" key="1">
    <citation type="submission" date="2022-07" db="EMBL/GenBank/DDBJ databases">
        <title>Phylogenomic reconstructions and comparative analyses of Kickxellomycotina fungi.</title>
        <authorList>
            <person name="Reynolds N.K."/>
            <person name="Stajich J.E."/>
            <person name="Barry K."/>
            <person name="Grigoriev I.V."/>
            <person name="Crous P."/>
            <person name="Smith M.E."/>
        </authorList>
    </citation>
    <scope>NUCLEOTIDE SEQUENCE</scope>
    <source>
        <strain evidence="16">RSA 861</strain>
    </source>
</reference>
<feature type="binding site" evidence="9 11">
    <location>
        <position position="487"/>
    </location>
    <ligand>
        <name>ATP</name>
        <dbReference type="ChEBI" id="CHEBI:30616"/>
    </ligand>
</feature>
<dbReference type="Gene3D" id="1.10.510.10">
    <property type="entry name" value="Transferase(Phosphotransferase) domain 1"/>
    <property type="match status" value="1"/>
</dbReference>
<feature type="region of interest" description="Disordered" evidence="13">
    <location>
        <begin position="80"/>
        <end position="123"/>
    </location>
</feature>
<keyword evidence="3 12" id="KW-0723">Serine/threonine-protein kinase</keyword>
<feature type="compositionally biased region" description="Low complexity" evidence="13">
    <location>
        <begin position="819"/>
        <end position="831"/>
    </location>
</feature>
<name>A0A9W8DW77_9FUNG</name>
<dbReference type="InterPro" id="IPR008984">
    <property type="entry name" value="SMAD_FHA_dom_sf"/>
</dbReference>
<dbReference type="FunFam" id="1.10.510.10:FF:000571">
    <property type="entry name" value="Maternal embryonic leucine zipper kinase"/>
    <property type="match status" value="1"/>
</dbReference>
<evidence type="ECO:0000256" key="9">
    <source>
        <dbReference type="PIRSR" id="PIRSR630616-2"/>
    </source>
</evidence>
<keyword evidence="7 9" id="KW-0067">ATP-binding</keyword>
<feature type="compositionally biased region" description="Low complexity" evidence="13">
    <location>
        <begin position="10"/>
        <end position="29"/>
    </location>
</feature>
<feature type="compositionally biased region" description="Pro residues" evidence="13">
    <location>
        <begin position="244"/>
        <end position="255"/>
    </location>
</feature>
<keyword evidence="6 12" id="KW-0418">Kinase</keyword>
<organism evidence="16 17">
    <name type="scientific">Tieghemiomyces parasiticus</name>
    <dbReference type="NCBI Taxonomy" id="78921"/>
    <lineage>
        <taxon>Eukaryota</taxon>
        <taxon>Fungi</taxon>
        <taxon>Fungi incertae sedis</taxon>
        <taxon>Zoopagomycota</taxon>
        <taxon>Kickxellomycotina</taxon>
        <taxon>Dimargaritomycetes</taxon>
        <taxon>Dimargaritales</taxon>
        <taxon>Dimargaritaceae</taxon>
        <taxon>Tieghemiomyces</taxon>
    </lineage>
</organism>
<feature type="binding site" evidence="9">
    <location>
        <begin position="586"/>
        <end position="587"/>
    </location>
    <ligand>
        <name>ATP</name>
        <dbReference type="ChEBI" id="CHEBI:30616"/>
    </ligand>
</feature>
<feature type="region of interest" description="Disordered" evidence="13">
    <location>
        <begin position="856"/>
        <end position="885"/>
    </location>
</feature>
<dbReference type="PROSITE" id="PS00107">
    <property type="entry name" value="PROTEIN_KINASE_ATP"/>
    <property type="match status" value="1"/>
</dbReference>
<keyword evidence="5 9" id="KW-0547">Nucleotide-binding</keyword>
<keyword evidence="12" id="KW-0460">Magnesium</keyword>
<proteinExistence type="inferred from homology"/>
<feature type="region of interest" description="Disordered" evidence="13">
    <location>
        <begin position="810"/>
        <end position="833"/>
    </location>
</feature>
<accession>A0A9W8DW77</accession>
<dbReference type="InterPro" id="IPR000253">
    <property type="entry name" value="FHA_dom"/>
</dbReference>
<evidence type="ECO:0000256" key="12">
    <source>
        <dbReference type="RuleBase" id="RU361165"/>
    </source>
</evidence>
<dbReference type="EC" id="2.7.11.24" evidence="2 12"/>
<gene>
    <name evidence="16" type="primary">DUN1_1</name>
    <name evidence="16" type="ORF">IWQ60_003677</name>
</gene>
<evidence type="ECO:0000256" key="5">
    <source>
        <dbReference type="ARBA" id="ARBA00022741"/>
    </source>
</evidence>
<evidence type="ECO:0000259" key="14">
    <source>
        <dbReference type="PROSITE" id="PS50006"/>
    </source>
</evidence>
<dbReference type="Gene3D" id="2.60.200.20">
    <property type="match status" value="1"/>
</dbReference>
<comment type="catalytic activity">
    <reaction evidence="12">
        <text>L-threonyl-[protein] + ATP = O-phospho-L-threonyl-[protein] + ADP + H(+)</text>
        <dbReference type="Rhea" id="RHEA:46608"/>
        <dbReference type="Rhea" id="RHEA-COMP:11060"/>
        <dbReference type="Rhea" id="RHEA-COMP:11605"/>
        <dbReference type="ChEBI" id="CHEBI:15378"/>
        <dbReference type="ChEBI" id="CHEBI:30013"/>
        <dbReference type="ChEBI" id="CHEBI:30616"/>
        <dbReference type="ChEBI" id="CHEBI:61977"/>
        <dbReference type="ChEBI" id="CHEBI:456216"/>
        <dbReference type="EC" id="2.7.11.24"/>
    </reaction>
</comment>
<evidence type="ECO:0000313" key="17">
    <source>
        <dbReference type="Proteomes" id="UP001150569"/>
    </source>
</evidence>
<dbReference type="InterPro" id="IPR008271">
    <property type="entry name" value="Ser/Thr_kinase_AS"/>
</dbReference>
<dbReference type="InterPro" id="IPR003527">
    <property type="entry name" value="MAP_kinase_CS"/>
</dbReference>
<dbReference type="GO" id="GO:0005524">
    <property type="term" value="F:ATP binding"/>
    <property type="evidence" value="ECO:0007669"/>
    <property type="project" value="UniProtKB-UniRule"/>
</dbReference>
<dbReference type="InterPro" id="IPR030616">
    <property type="entry name" value="Aur-like"/>
</dbReference>
<feature type="binding site" evidence="9">
    <location>
        <position position="602"/>
    </location>
    <ligand>
        <name>ATP</name>
        <dbReference type="ChEBI" id="CHEBI:30616"/>
    </ligand>
</feature>
<dbReference type="PROSITE" id="PS50006">
    <property type="entry name" value="FHA_DOMAIN"/>
    <property type="match status" value="1"/>
</dbReference>
<feature type="domain" description="Protein kinase" evidence="15">
    <location>
        <begin position="458"/>
        <end position="721"/>
    </location>
</feature>
<feature type="cross-link" description="Glycyl lysine isopeptide (Lys-Gly) (interchain with G-Cter in SUMO2)" evidence="10">
    <location>
        <position position="584"/>
    </location>
</feature>
<dbReference type="PROSITE" id="PS00108">
    <property type="entry name" value="PROTEIN_KINASE_ST"/>
    <property type="match status" value="1"/>
</dbReference>
<feature type="domain" description="FHA" evidence="14">
    <location>
        <begin position="335"/>
        <end position="387"/>
    </location>
</feature>
<dbReference type="PANTHER" id="PTHR24350">
    <property type="entry name" value="SERINE/THREONINE-PROTEIN KINASE IAL-RELATED"/>
    <property type="match status" value="1"/>
</dbReference>
<dbReference type="InterPro" id="IPR017441">
    <property type="entry name" value="Protein_kinase_ATP_BS"/>
</dbReference>
<sequence length="996" mass="107204">MDESFQLNASLLNSGSEELEGGSDSNGNGHFFASLTSVQSVGPGGGNDSQPGILSPMMDRALFTFAQPRRGPELSTRWAFGTTGNEYPQRANPRDGDPAAVGAPTGLPPTPGDDRPQGGEHGEYFQLRAGMPGAPIFPAENSSSRYPGGSHLHASLLLQRIAASSTDLAFSPDPDGMVIDSPPTSAIPSAIPITAAASLVEPDPRNSVILNTLIRNHSAAAAAASGRQPSTCLFGSGPDTLPRPTWPAPPRPPSTHTPSDVHMATTSTGLTLSATSAASSDHALNCSELHSLHKRGETVTSVSKDVWGVLLSLSPKYPTRQLTKRDRHAEDKCGYMLGRHRECDLRLNHPQISNRHCLIYAVHVDGVETVFIKDLSTNGTYVNGAKLPRQEPRQLGDGDTIKLTGYSEGGALQNQDTDETFIFQHVTARRRDAQAATGAATGDDGPAPPRYSSFQSNYLILRPLGRGSFADVHMAANRLTGQQFAVKVIDKKKFQLAPRVIATAREEFNILISMHHPAVIAIHGVYDEADSLYMILEYARDGELFDEIVARNGFTESETRTIFFQLFTAIKYLHDRGVVHRDLKPENILLADRSTLTIKLTDFGLAKVVRDENTFMKTLCGTPNYVAPEVLVPGHERAYSRAVDMWSLGVILYICLCGFPPFSEDFAPPAMQFQIKEAIYSFPPPVWDRISSDAVDLVTRLLQKDPERRLTVEEALAHPWMRTTFDGVTYALDNGPTEVVDTTEAYAMEPQTQREAEPNGNGQNALNGPRDPVMFSPFRVPPGLVTSSDVISSPAGPPGQGSVAAKNLLGQAKRKRDQSGSSFSSSASSSSFLGKPHKHLAIYPDHALEPQSSNLFASSRYPDVPFQSHENDSQDGGPAGFAATTTTLGQDLDHGLSHADDSRPTVSLAVDRDDSFDPAVYFGRGSSSILMDHEIGGDGDDTGLALPQLGRDLSSPLGRPELTAGQCQDHEDSAMQISRTNSPSSSLPKTPSTSGG</sequence>
<evidence type="ECO:0000256" key="10">
    <source>
        <dbReference type="PIRSR" id="PIRSR630616-3"/>
    </source>
</evidence>
<evidence type="ECO:0000256" key="13">
    <source>
        <dbReference type="SAM" id="MobiDB-lite"/>
    </source>
</evidence>
<evidence type="ECO:0000256" key="7">
    <source>
        <dbReference type="ARBA" id="ARBA00022840"/>
    </source>
</evidence>
<feature type="compositionally biased region" description="Basic and acidic residues" evidence="13">
    <location>
        <begin position="112"/>
        <end position="123"/>
    </location>
</feature>
<evidence type="ECO:0000256" key="6">
    <source>
        <dbReference type="ARBA" id="ARBA00022777"/>
    </source>
</evidence>
<feature type="compositionally biased region" description="Low complexity" evidence="13">
    <location>
        <begin position="980"/>
        <end position="996"/>
    </location>
</feature>
<dbReference type="Pfam" id="PF00498">
    <property type="entry name" value="FHA"/>
    <property type="match status" value="1"/>
</dbReference>
<protein>
    <recommendedName>
        <fullName evidence="2 12">Mitogen-activated protein kinase</fullName>
        <ecNumber evidence="2 12">2.7.11.24</ecNumber>
    </recommendedName>
</protein>
<comment type="caution">
    <text evidence="16">The sequence shown here is derived from an EMBL/GenBank/DDBJ whole genome shotgun (WGS) entry which is preliminary data.</text>
</comment>
<evidence type="ECO:0000256" key="2">
    <source>
        <dbReference type="ARBA" id="ARBA00012411"/>
    </source>
</evidence>
<feature type="active site" description="Proton acceptor" evidence="8">
    <location>
        <position position="582"/>
    </location>
</feature>
<dbReference type="EMBL" id="JANBPT010000162">
    <property type="protein sequence ID" value="KAJ1926561.1"/>
    <property type="molecule type" value="Genomic_DNA"/>
</dbReference>
<feature type="region of interest" description="Disordered" evidence="13">
    <location>
        <begin position="228"/>
        <end position="260"/>
    </location>
</feature>
<dbReference type="AlphaFoldDB" id="A0A9W8DW77"/>
<dbReference type="PROSITE" id="PS50011">
    <property type="entry name" value="PROTEIN_KINASE_DOM"/>
    <property type="match status" value="1"/>
</dbReference>
<dbReference type="Proteomes" id="UP001150569">
    <property type="component" value="Unassembled WGS sequence"/>
</dbReference>
<dbReference type="PROSITE" id="PS01351">
    <property type="entry name" value="MAPK"/>
    <property type="match status" value="1"/>
</dbReference>
<comment type="activity regulation">
    <text evidence="12">Activated by threonine and tyrosine phosphorylation.</text>
</comment>
<feature type="binding site" evidence="9">
    <location>
        <begin position="537"/>
        <end position="539"/>
    </location>
    <ligand>
        <name>ATP</name>
        <dbReference type="ChEBI" id="CHEBI:30616"/>
    </ligand>
</feature>
<evidence type="ECO:0000256" key="8">
    <source>
        <dbReference type="PIRSR" id="PIRSR630616-1"/>
    </source>
</evidence>
<evidence type="ECO:0000256" key="11">
    <source>
        <dbReference type="PROSITE-ProRule" id="PRU10141"/>
    </source>
</evidence>
<evidence type="ECO:0000313" key="16">
    <source>
        <dbReference type="EMBL" id="KAJ1926561.1"/>
    </source>
</evidence>
<evidence type="ECO:0000256" key="1">
    <source>
        <dbReference type="ARBA" id="ARBA00005575"/>
    </source>
</evidence>
<comment type="similarity">
    <text evidence="12">Belongs to the protein kinase superfamily. Ser/Thr protein kinase family. MAP kinase subfamily.</text>
</comment>
<evidence type="ECO:0000256" key="3">
    <source>
        <dbReference type="ARBA" id="ARBA00022527"/>
    </source>
</evidence>
<feature type="region of interest" description="Disordered" evidence="13">
    <location>
        <begin position="933"/>
        <end position="996"/>
    </location>
</feature>
<dbReference type="SMART" id="SM00220">
    <property type="entry name" value="S_TKc"/>
    <property type="match status" value="1"/>
</dbReference>